<evidence type="ECO:0000313" key="1">
    <source>
        <dbReference type="EMBL" id="AFZ79542.1"/>
    </source>
</evidence>
<dbReference type="PANTHER" id="PTHR47204:SF1">
    <property type="entry name" value="RIBONUCLEASE H2 SUBUNIT C"/>
    <property type="match status" value="1"/>
</dbReference>
<dbReference type="Proteomes" id="UP000031512">
    <property type="component" value="Chromosome 1"/>
</dbReference>
<dbReference type="Gene3D" id="2.40.128.680">
    <property type="match status" value="1"/>
</dbReference>
<evidence type="ECO:0000313" key="2">
    <source>
        <dbReference type="Proteomes" id="UP000031512"/>
    </source>
</evidence>
<dbReference type="Pfam" id="PF08615">
    <property type="entry name" value="RNase_H2_suC"/>
    <property type="match status" value="1"/>
</dbReference>
<keyword evidence="2" id="KW-1185">Reference proteome</keyword>
<dbReference type="GO" id="GO:0006401">
    <property type="term" value="P:RNA catabolic process"/>
    <property type="evidence" value="ECO:0007669"/>
    <property type="project" value="InterPro"/>
</dbReference>
<gene>
    <name evidence="1" type="ORF">BEWA_023910</name>
</gene>
<dbReference type="GO" id="GO:0032299">
    <property type="term" value="C:ribonuclease H2 complex"/>
    <property type="evidence" value="ECO:0007669"/>
    <property type="project" value="InterPro"/>
</dbReference>
<dbReference type="AlphaFoldDB" id="L0AVA4"/>
<dbReference type="VEuPathDB" id="PiroplasmaDB:BEWA_023910"/>
<organism evidence="1 2">
    <name type="scientific">Theileria equi strain WA</name>
    <dbReference type="NCBI Taxonomy" id="1537102"/>
    <lineage>
        <taxon>Eukaryota</taxon>
        <taxon>Sar</taxon>
        <taxon>Alveolata</taxon>
        <taxon>Apicomplexa</taxon>
        <taxon>Aconoidasida</taxon>
        <taxon>Piroplasmida</taxon>
        <taxon>Theileriidae</taxon>
        <taxon>Theileria</taxon>
    </lineage>
</organism>
<dbReference type="EMBL" id="CP001669">
    <property type="protein sequence ID" value="AFZ79542.1"/>
    <property type="molecule type" value="Genomic_DNA"/>
</dbReference>
<name>L0AVA4_THEEQ</name>
<dbReference type="GeneID" id="15806144"/>
<protein>
    <submittedName>
        <fullName evidence="1">Uncharacterized protein</fullName>
    </submittedName>
</protein>
<proteinExistence type="predicted"/>
<dbReference type="KEGG" id="beq:BEWA_023910"/>
<dbReference type="eggNOG" id="ENOG502TND5">
    <property type="taxonomic scope" value="Eukaryota"/>
</dbReference>
<reference evidence="1 2" key="1">
    <citation type="journal article" date="2012" name="BMC Genomics">
        <title>Comparative genomic analysis and phylogenetic position of Theileria equi.</title>
        <authorList>
            <person name="Kappmeyer L.S."/>
            <person name="Thiagarajan M."/>
            <person name="Herndon D.R."/>
            <person name="Ramsay J.D."/>
            <person name="Caler E."/>
            <person name="Djikeng A."/>
            <person name="Gillespie J.J."/>
            <person name="Lau A.O."/>
            <person name="Roalson E.H."/>
            <person name="Silva J.C."/>
            <person name="Silva M.G."/>
            <person name="Suarez C.E."/>
            <person name="Ueti M.W."/>
            <person name="Nene V.M."/>
            <person name="Mealey R.H."/>
            <person name="Knowles D.P."/>
            <person name="Brayton K.A."/>
        </authorList>
    </citation>
    <scope>NUCLEOTIDE SEQUENCE [LARGE SCALE GENOMIC DNA]</scope>
    <source>
        <strain evidence="1 2">WA</strain>
    </source>
</reference>
<accession>L0AVA4</accession>
<dbReference type="RefSeq" id="XP_004829208.1">
    <property type="nucleotide sequence ID" value="XM_004829151.1"/>
</dbReference>
<dbReference type="InterPro" id="IPR013924">
    <property type="entry name" value="RNase_H2_suC"/>
</dbReference>
<dbReference type="OrthoDB" id="365470at2759"/>
<dbReference type="PANTHER" id="PTHR47204">
    <property type="entry name" value="OS02G0168900 PROTEIN"/>
    <property type="match status" value="1"/>
</dbReference>
<sequence length="191" mass="21762">MLRDVNVHILPCLIEYNGKTDVRERFEKRINSLKEEDSNPDAIDGNRTIKDICGEVVDAANFDVKVTEQCVGDVYASMNKIDDFLKKDRFNTLFRGRELRGKEVNLEKMGYSMSVVSSSESQRVHDFLKNEGISCKKLTKTANIDPVTIWDLETDISPNNQNLVGYKYLLISPSIADYSGEQEYVNSHLKT</sequence>